<feature type="domain" description="HAMP" evidence="12">
    <location>
        <begin position="315"/>
        <end position="367"/>
    </location>
</feature>
<dbReference type="PROSITE" id="PS50885">
    <property type="entry name" value="HAMP"/>
    <property type="match status" value="1"/>
</dbReference>
<dbReference type="SUPFAM" id="SSF103190">
    <property type="entry name" value="Sensory domain-like"/>
    <property type="match status" value="1"/>
</dbReference>
<dbReference type="InterPro" id="IPR033479">
    <property type="entry name" value="dCache_1"/>
</dbReference>
<keyword evidence="7 9" id="KW-0807">Transducer</keyword>
<evidence type="ECO:0000256" key="9">
    <source>
        <dbReference type="PROSITE-ProRule" id="PRU00284"/>
    </source>
</evidence>
<evidence type="ECO:0000256" key="2">
    <source>
        <dbReference type="ARBA" id="ARBA00022475"/>
    </source>
</evidence>
<dbReference type="PANTHER" id="PTHR32089">
    <property type="entry name" value="METHYL-ACCEPTING CHEMOTAXIS PROTEIN MCPB"/>
    <property type="match status" value="1"/>
</dbReference>
<dbReference type="CDD" id="cd11386">
    <property type="entry name" value="MCP_signal"/>
    <property type="match status" value="1"/>
</dbReference>
<dbReference type="SUPFAM" id="SSF58104">
    <property type="entry name" value="Methyl-accepting chemotaxis protein (MCP) signaling domain"/>
    <property type="match status" value="1"/>
</dbReference>
<keyword evidence="2" id="KW-1003">Cell membrane</keyword>
<gene>
    <name evidence="13" type="ORF">BBD42_12525</name>
</gene>
<feature type="transmembrane region" description="Helical" evidence="10">
    <location>
        <begin position="21"/>
        <end position="45"/>
    </location>
</feature>
<comment type="similarity">
    <text evidence="8">Belongs to the methyl-accepting chemotaxis (MCP) protein family.</text>
</comment>
<dbReference type="Pfam" id="PF00672">
    <property type="entry name" value="HAMP"/>
    <property type="match status" value="1"/>
</dbReference>
<evidence type="ECO:0000256" key="10">
    <source>
        <dbReference type="SAM" id="Phobius"/>
    </source>
</evidence>
<dbReference type="InterPro" id="IPR029151">
    <property type="entry name" value="Sensor-like_sf"/>
</dbReference>
<feature type="domain" description="Methyl-accepting transducer" evidence="11">
    <location>
        <begin position="386"/>
        <end position="657"/>
    </location>
</feature>
<evidence type="ECO:0000256" key="3">
    <source>
        <dbReference type="ARBA" id="ARBA00022500"/>
    </source>
</evidence>
<keyword evidence="4 10" id="KW-0812">Transmembrane</keyword>
<dbReference type="GO" id="GO:0005886">
    <property type="term" value="C:plasma membrane"/>
    <property type="evidence" value="ECO:0007669"/>
    <property type="project" value="UniProtKB-SubCell"/>
</dbReference>
<evidence type="ECO:0000256" key="6">
    <source>
        <dbReference type="ARBA" id="ARBA00023136"/>
    </source>
</evidence>
<dbReference type="GO" id="GO:0007165">
    <property type="term" value="P:signal transduction"/>
    <property type="evidence" value="ECO:0007669"/>
    <property type="project" value="UniProtKB-KW"/>
</dbReference>
<dbReference type="Gene3D" id="3.30.450.20">
    <property type="entry name" value="PAS domain"/>
    <property type="match status" value="2"/>
</dbReference>
<evidence type="ECO:0000256" key="8">
    <source>
        <dbReference type="ARBA" id="ARBA00029447"/>
    </source>
</evidence>
<evidence type="ECO:0000256" key="7">
    <source>
        <dbReference type="ARBA" id="ARBA00023224"/>
    </source>
</evidence>
<dbReference type="Pfam" id="PF00015">
    <property type="entry name" value="MCPsignal"/>
    <property type="match status" value="1"/>
</dbReference>
<dbReference type="PROSITE" id="PS50111">
    <property type="entry name" value="CHEMOTAXIS_TRANSDUC_2"/>
    <property type="match status" value="1"/>
</dbReference>
<evidence type="ECO:0000313" key="13">
    <source>
        <dbReference type="EMBL" id="ANY67197.1"/>
    </source>
</evidence>
<dbReference type="CDD" id="cd18773">
    <property type="entry name" value="PDC1_HK_sensor"/>
    <property type="match status" value="1"/>
</dbReference>
<dbReference type="PANTHER" id="PTHR32089:SF112">
    <property type="entry name" value="LYSOZYME-LIKE PROTEIN-RELATED"/>
    <property type="match status" value="1"/>
</dbReference>
<keyword evidence="3" id="KW-0145">Chemotaxis</keyword>
<dbReference type="InterPro" id="IPR003660">
    <property type="entry name" value="HAMP_dom"/>
</dbReference>
<evidence type="ECO:0000256" key="4">
    <source>
        <dbReference type="ARBA" id="ARBA00022692"/>
    </source>
</evidence>
<name>A0A1B2DHJ1_9BACL</name>
<proteinExistence type="inferred from homology"/>
<evidence type="ECO:0000259" key="12">
    <source>
        <dbReference type="PROSITE" id="PS50885"/>
    </source>
</evidence>
<sequence>MPLKNSRFIRNLLILGSIRQTAGRIVLSTLLIIVVCVSVLSYTFYVPTSREVQTQAEKQMELYSSLLAKEIDANLVEKQAIMQVIAEQGSNVEAERQQQLDFLVQAHNQHPEFESIFFSLDLIGANAVNIKNTDVDLSDRPYIKLAKEGKPFISEPVISKTMGTMVVIVGAPLIKDGKAYGFYGASYSISQAVESVSKAQFGETGKAYMTLADGTFLSYTDESFVLNKKLSDLGIAALDQALANATQGLTDPIHYKENGVNKIGFMSVTGLGWVITMFADESEILKPVDTLLSLIMLVGSGIIILALIMTVLIALRIVYPIRQLTHGIDVLAQGDLTYRIPVKGKTDISKALHSFNTAGDQMQLLMKDVNGLSEQLTDSAKQLAEGADQGARAAQSISEAILVVAESSERQTSSLQDGSQAADSIAVQIDGIASYSTNAADIASEASNLSDDGAASMDQLNGKMVAMEQGIGELAQTIHALSGLSGKIGDVVSSISQIARQTNILSLNAAIEASRSGEAGRGFAVVADEIRKLAGQSMESAEQIAGFIGSIRLEIDRTLQASEQTVTQAAEGRHTGEEARELFARIRSSIQEVAASIQGVSTASGEMVSGTTTLVESIRLISDSASETAAESQNVSAAAEEQMASMEEVASSSAELANMAEKLRIQINKFKL</sequence>
<dbReference type="Pfam" id="PF02743">
    <property type="entry name" value="dCache_1"/>
    <property type="match status" value="1"/>
</dbReference>
<dbReference type="CDD" id="cd12912">
    <property type="entry name" value="PDC2_MCP_like"/>
    <property type="match status" value="1"/>
</dbReference>
<dbReference type="AlphaFoldDB" id="A0A1B2DHJ1"/>
<keyword evidence="5 10" id="KW-1133">Transmembrane helix</keyword>
<feature type="transmembrane region" description="Helical" evidence="10">
    <location>
        <begin position="291"/>
        <end position="315"/>
    </location>
</feature>
<dbReference type="RefSeq" id="WP_099518409.1">
    <property type="nucleotide sequence ID" value="NZ_CP016808.1"/>
</dbReference>
<dbReference type="SMART" id="SM00304">
    <property type="entry name" value="HAMP"/>
    <property type="match status" value="1"/>
</dbReference>
<organism evidence="13">
    <name type="scientific">Paenibacillus sp. BIHB 4019</name>
    <dbReference type="NCBI Taxonomy" id="1870819"/>
    <lineage>
        <taxon>Bacteria</taxon>
        <taxon>Bacillati</taxon>
        <taxon>Bacillota</taxon>
        <taxon>Bacilli</taxon>
        <taxon>Bacillales</taxon>
        <taxon>Paenibacillaceae</taxon>
        <taxon>Paenibacillus</taxon>
    </lineage>
</organism>
<evidence type="ECO:0000256" key="5">
    <source>
        <dbReference type="ARBA" id="ARBA00022989"/>
    </source>
</evidence>
<evidence type="ECO:0008006" key="14">
    <source>
        <dbReference type="Google" id="ProtNLM"/>
    </source>
</evidence>
<reference evidence="13" key="1">
    <citation type="submission" date="2016-08" db="EMBL/GenBank/DDBJ databases">
        <title>Complete Genome Seqeunce of Paenibacillus sp. BIHB 4019 from tea rhizoplane.</title>
        <authorList>
            <person name="Thakur R."/>
            <person name="Swarnkar M.K."/>
            <person name="Gulati A."/>
        </authorList>
    </citation>
    <scope>NUCLEOTIDE SEQUENCE [LARGE SCALE GENOMIC DNA]</scope>
    <source>
        <strain evidence="13">BIHB4019</strain>
    </source>
</reference>
<dbReference type="Gene3D" id="1.10.287.950">
    <property type="entry name" value="Methyl-accepting chemotaxis protein"/>
    <property type="match status" value="1"/>
</dbReference>
<comment type="subcellular location">
    <subcellularLocation>
        <location evidence="1">Cell membrane</location>
        <topology evidence="1">Multi-pass membrane protein</topology>
    </subcellularLocation>
</comment>
<dbReference type="GO" id="GO:0006935">
    <property type="term" value="P:chemotaxis"/>
    <property type="evidence" value="ECO:0007669"/>
    <property type="project" value="UniProtKB-KW"/>
</dbReference>
<dbReference type="CDD" id="cd06225">
    <property type="entry name" value="HAMP"/>
    <property type="match status" value="1"/>
</dbReference>
<accession>A0A1B2DHJ1</accession>
<dbReference type="InterPro" id="IPR004089">
    <property type="entry name" value="MCPsignal_dom"/>
</dbReference>
<protein>
    <recommendedName>
        <fullName evidence="14">Chemotaxis protein</fullName>
    </recommendedName>
</protein>
<evidence type="ECO:0000256" key="1">
    <source>
        <dbReference type="ARBA" id="ARBA00004651"/>
    </source>
</evidence>
<keyword evidence="6 10" id="KW-0472">Membrane</keyword>
<dbReference type="SMART" id="SM00283">
    <property type="entry name" value="MA"/>
    <property type="match status" value="1"/>
</dbReference>
<evidence type="ECO:0000259" key="11">
    <source>
        <dbReference type="PROSITE" id="PS50111"/>
    </source>
</evidence>
<dbReference type="EMBL" id="CP016808">
    <property type="protein sequence ID" value="ANY67197.1"/>
    <property type="molecule type" value="Genomic_DNA"/>
</dbReference>